<dbReference type="GO" id="GO:0033152">
    <property type="term" value="P:immunoglobulin V(D)J recombination"/>
    <property type="evidence" value="ECO:0007669"/>
    <property type="project" value="TreeGrafter"/>
</dbReference>
<accession>A0A8J7NK27</accession>
<evidence type="ECO:0000256" key="1">
    <source>
        <dbReference type="SAM" id="MobiDB-lite"/>
    </source>
</evidence>
<feature type="non-terminal residue" evidence="5">
    <location>
        <position position="437"/>
    </location>
</feature>
<dbReference type="GO" id="GO:0032807">
    <property type="term" value="C:DNA ligase IV complex"/>
    <property type="evidence" value="ECO:0007669"/>
    <property type="project" value="TreeGrafter"/>
</dbReference>
<feature type="non-terminal residue" evidence="5">
    <location>
        <position position="1"/>
    </location>
</feature>
<dbReference type="SUPFAM" id="SSF46689">
    <property type="entry name" value="Homeodomain-like"/>
    <property type="match status" value="1"/>
</dbReference>
<protein>
    <submittedName>
        <fullName evidence="5">XRCC4 protein</fullName>
    </submittedName>
</protein>
<feature type="compositionally biased region" description="Polar residues" evidence="1">
    <location>
        <begin position="345"/>
        <end position="368"/>
    </location>
</feature>
<reference evidence="5" key="1">
    <citation type="journal article" date="2021" name="Cell">
        <title>Tracing the genetic footprints of vertebrate landing in non-teleost ray-finned fishes.</title>
        <authorList>
            <person name="Bi X."/>
            <person name="Wang K."/>
            <person name="Yang L."/>
            <person name="Pan H."/>
            <person name="Jiang H."/>
            <person name="Wei Q."/>
            <person name="Fang M."/>
            <person name="Yu H."/>
            <person name="Zhu C."/>
            <person name="Cai Y."/>
            <person name="He Y."/>
            <person name="Gan X."/>
            <person name="Zeng H."/>
            <person name="Yu D."/>
            <person name="Zhu Y."/>
            <person name="Jiang H."/>
            <person name="Qiu Q."/>
            <person name="Yang H."/>
            <person name="Zhang Y.E."/>
            <person name="Wang W."/>
            <person name="Zhu M."/>
            <person name="He S."/>
            <person name="Zhang G."/>
        </authorList>
    </citation>
    <scope>NUCLEOTIDE SEQUENCE</scope>
    <source>
        <strain evidence="5">Allg_001</strain>
    </source>
</reference>
<dbReference type="InterPro" id="IPR057667">
    <property type="entry name" value="HTH_SB"/>
</dbReference>
<feature type="domain" description="XRCC4 C-terminal" evidence="3">
    <location>
        <begin position="326"/>
        <end position="435"/>
    </location>
</feature>
<dbReference type="GO" id="GO:0005958">
    <property type="term" value="C:DNA-dependent protein kinase-DNA ligase 4 complex"/>
    <property type="evidence" value="ECO:0007669"/>
    <property type="project" value="TreeGrafter"/>
</dbReference>
<name>A0A8J7NK27_ATRSP</name>
<organism evidence="5 6">
    <name type="scientific">Atractosteus spatula</name>
    <name type="common">Alligator gar</name>
    <name type="synonym">Lepisosteus spatula</name>
    <dbReference type="NCBI Taxonomy" id="7917"/>
    <lineage>
        <taxon>Eukaryota</taxon>
        <taxon>Metazoa</taxon>
        <taxon>Chordata</taxon>
        <taxon>Craniata</taxon>
        <taxon>Vertebrata</taxon>
        <taxon>Euteleostomi</taxon>
        <taxon>Actinopterygii</taxon>
        <taxon>Neopterygii</taxon>
        <taxon>Holostei</taxon>
        <taxon>Semionotiformes</taxon>
        <taxon>Lepisosteidae</taxon>
        <taxon>Atractosteus</taxon>
    </lineage>
</organism>
<evidence type="ECO:0000259" key="2">
    <source>
        <dbReference type="Pfam" id="PF21924"/>
    </source>
</evidence>
<dbReference type="EMBL" id="JAAWVO010016263">
    <property type="protein sequence ID" value="MBN3314585.1"/>
    <property type="molecule type" value="Genomic_DNA"/>
</dbReference>
<feature type="compositionally biased region" description="Polar residues" evidence="1">
    <location>
        <begin position="406"/>
        <end position="426"/>
    </location>
</feature>
<dbReference type="Proteomes" id="UP000736164">
    <property type="component" value="Unassembled WGS sequence"/>
</dbReference>
<feature type="domain" description="XRCC4 coiled-coil" evidence="2">
    <location>
        <begin position="222"/>
        <end position="298"/>
    </location>
</feature>
<gene>
    <name evidence="5" type="primary">Xrcc4</name>
    <name evidence="5" type="ORF">GTO95_0011333</name>
</gene>
<feature type="compositionally biased region" description="Basic and acidic residues" evidence="1">
    <location>
        <begin position="384"/>
        <end position="402"/>
    </location>
</feature>
<evidence type="ECO:0000259" key="3">
    <source>
        <dbReference type="Pfam" id="PF21925"/>
    </source>
</evidence>
<feature type="compositionally biased region" description="Basic and acidic residues" evidence="1">
    <location>
        <begin position="310"/>
        <end position="328"/>
    </location>
</feature>
<dbReference type="GO" id="GO:0010165">
    <property type="term" value="P:response to X-ray"/>
    <property type="evidence" value="ECO:0007669"/>
    <property type="project" value="TreeGrafter"/>
</dbReference>
<dbReference type="InterPro" id="IPR053962">
    <property type="entry name" value="XRCC4_CC"/>
</dbReference>
<dbReference type="InterPro" id="IPR010585">
    <property type="entry name" value="DNA_repair_prot_XRCC4"/>
</dbReference>
<dbReference type="Pfam" id="PF21925">
    <property type="entry name" value="XRCC4_C"/>
    <property type="match status" value="1"/>
</dbReference>
<dbReference type="GO" id="GO:0006303">
    <property type="term" value="P:double-strand break repair via nonhomologous end joining"/>
    <property type="evidence" value="ECO:0007669"/>
    <property type="project" value="TreeGrafter"/>
</dbReference>
<feature type="compositionally biased region" description="Acidic residues" evidence="1">
    <location>
        <begin position="329"/>
        <end position="342"/>
    </location>
</feature>
<feature type="region of interest" description="Disordered" evidence="1">
    <location>
        <begin position="306"/>
        <end position="437"/>
    </location>
</feature>
<dbReference type="Pfam" id="PF25787">
    <property type="entry name" value="HTH_SB"/>
    <property type="match status" value="1"/>
</dbReference>
<sequence>GRSKEISEDLRKRVVDAHQAGKGYRMTSKDSRLHQSTVRRIVYKCRKFNTTVTLPRSGRPTKITPRARRIIFREITKNPRVMSKDLQASLALANVSVHESTIRQTLNKDSKKEATTLQEEHCYWKNVLWTDESKIELFGLNEKHYAMGPGRFAIIDRTMNSVLYQQILQENVRVTFCDLKLNRRWVLQQDNNPKHTSQSTKEWLKQKKFFKLGSVELHAVSEPIEVIKELISHGLEHSTELQARNQHLQEENEKLRREWEYVTGELEKYVQAKETLERDLYTRFALVLNEKKAKIRSLQQKLNHLQGDMESVKGQRRDTAAVESKNPEEPDYEGTTDEENEENNACSQSSASARDKPGQSSLDVSLNDSIDVAPSRKRRQRHVRGQESDAKKGSKEGQEKGRVGSASKTSDVSNEAPQGSTDTASSAPEPEDLFDDI</sequence>
<dbReference type="InterPro" id="IPR053963">
    <property type="entry name" value="XRCC4_C"/>
</dbReference>
<comment type="caution">
    <text evidence="5">The sequence shown here is derived from an EMBL/GenBank/DDBJ whole genome shotgun (WGS) entry which is preliminary data.</text>
</comment>
<dbReference type="FunFam" id="1.20.5.370:FF:000011">
    <property type="entry name" value="DNA repair protein XRCC4 isoform X2"/>
    <property type="match status" value="1"/>
</dbReference>
<dbReference type="Gene3D" id="1.10.10.10">
    <property type="entry name" value="Winged helix-like DNA-binding domain superfamily/Winged helix DNA-binding domain"/>
    <property type="match status" value="1"/>
</dbReference>
<evidence type="ECO:0000313" key="5">
    <source>
        <dbReference type="EMBL" id="MBN3314585.1"/>
    </source>
</evidence>
<dbReference type="AlphaFoldDB" id="A0A8J7NK27"/>
<keyword evidence="6" id="KW-1185">Reference proteome</keyword>
<dbReference type="InterPro" id="IPR014751">
    <property type="entry name" value="XRCC4-like_C"/>
</dbReference>
<dbReference type="GO" id="GO:0003677">
    <property type="term" value="F:DNA binding"/>
    <property type="evidence" value="ECO:0007669"/>
    <property type="project" value="InterPro"/>
</dbReference>
<dbReference type="Gene3D" id="1.20.5.370">
    <property type="match status" value="1"/>
</dbReference>
<dbReference type="InterPro" id="IPR009057">
    <property type="entry name" value="Homeodomain-like_sf"/>
</dbReference>
<dbReference type="PANTHER" id="PTHR28559">
    <property type="entry name" value="DNA REPAIR PROTEIN XRCC4"/>
    <property type="match status" value="1"/>
</dbReference>
<dbReference type="PANTHER" id="PTHR28559:SF1">
    <property type="entry name" value="DNA REPAIR PROTEIN XRCC4"/>
    <property type="match status" value="1"/>
</dbReference>
<evidence type="ECO:0000313" key="6">
    <source>
        <dbReference type="Proteomes" id="UP000736164"/>
    </source>
</evidence>
<feature type="domain" description="Sleeping Beauty transposase HTH" evidence="4">
    <location>
        <begin position="1"/>
        <end position="51"/>
    </location>
</feature>
<dbReference type="SUPFAM" id="SSF58022">
    <property type="entry name" value="XRCC4, C-terminal oligomerization domain"/>
    <property type="match status" value="1"/>
</dbReference>
<dbReference type="InterPro" id="IPR036388">
    <property type="entry name" value="WH-like_DNA-bd_sf"/>
</dbReference>
<evidence type="ECO:0000259" key="4">
    <source>
        <dbReference type="Pfam" id="PF25787"/>
    </source>
</evidence>
<dbReference type="Pfam" id="PF21924">
    <property type="entry name" value="XRCC4_CC"/>
    <property type="match status" value="1"/>
</dbReference>
<proteinExistence type="predicted"/>